<dbReference type="PANTHER" id="PTHR33802">
    <property type="entry name" value="SI:CH211-161H7.5-RELATED"/>
    <property type="match status" value="1"/>
</dbReference>
<feature type="transmembrane region" description="Helical" evidence="1">
    <location>
        <begin position="45"/>
        <end position="67"/>
    </location>
</feature>
<protein>
    <submittedName>
        <fullName evidence="3">Uncharacterized protein LOC108678041</fullName>
    </submittedName>
</protein>
<keyword evidence="2" id="KW-1185">Reference proteome</keyword>
<keyword evidence="1" id="KW-0812">Transmembrane</keyword>
<dbReference type="PANTHER" id="PTHR33802:SF1">
    <property type="entry name" value="XK-RELATED PROTEIN"/>
    <property type="match status" value="1"/>
</dbReference>
<feature type="transmembrane region" description="Helical" evidence="1">
    <location>
        <begin position="249"/>
        <end position="270"/>
    </location>
</feature>
<feature type="transmembrane region" description="Helical" evidence="1">
    <location>
        <begin position="219"/>
        <end position="237"/>
    </location>
</feature>
<proteinExistence type="predicted"/>
<evidence type="ECO:0000313" key="2">
    <source>
        <dbReference type="Proteomes" id="UP000694843"/>
    </source>
</evidence>
<dbReference type="AlphaFoldDB" id="A0A8B7P6S5"/>
<dbReference type="Proteomes" id="UP000694843">
    <property type="component" value="Unplaced"/>
</dbReference>
<dbReference type="RefSeq" id="XP_018021864.1">
    <property type="nucleotide sequence ID" value="XM_018166375.2"/>
</dbReference>
<dbReference type="KEGG" id="hazt:108678041"/>
<dbReference type="GeneID" id="108678041"/>
<keyword evidence="1" id="KW-0472">Membrane</keyword>
<name>A0A8B7P6S5_HYAAZ</name>
<evidence type="ECO:0000256" key="1">
    <source>
        <dbReference type="SAM" id="Phobius"/>
    </source>
</evidence>
<organism evidence="2 3">
    <name type="scientific">Hyalella azteca</name>
    <name type="common">Amphipod</name>
    <dbReference type="NCBI Taxonomy" id="294128"/>
    <lineage>
        <taxon>Eukaryota</taxon>
        <taxon>Metazoa</taxon>
        <taxon>Ecdysozoa</taxon>
        <taxon>Arthropoda</taxon>
        <taxon>Crustacea</taxon>
        <taxon>Multicrustacea</taxon>
        <taxon>Malacostraca</taxon>
        <taxon>Eumalacostraca</taxon>
        <taxon>Peracarida</taxon>
        <taxon>Amphipoda</taxon>
        <taxon>Senticaudata</taxon>
        <taxon>Talitrida</taxon>
        <taxon>Talitroidea</taxon>
        <taxon>Hyalellidae</taxon>
        <taxon>Hyalella</taxon>
    </lineage>
</organism>
<dbReference type="OMA" id="IVWPIIY"/>
<feature type="transmembrane region" description="Helical" evidence="1">
    <location>
        <begin position="181"/>
        <end position="207"/>
    </location>
</feature>
<evidence type="ECO:0000313" key="3">
    <source>
        <dbReference type="RefSeq" id="XP_018021864.1"/>
    </source>
</evidence>
<feature type="transmembrane region" description="Helical" evidence="1">
    <location>
        <begin position="150"/>
        <end position="175"/>
    </location>
</feature>
<feature type="transmembrane region" description="Helical" evidence="1">
    <location>
        <begin position="79"/>
        <end position="101"/>
    </location>
</feature>
<keyword evidence="1" id="KW-1133">Transmembrane helix</keyword>
<reference evidence="3" key="1">
    <citation type="submission" date="2025-08" db="UniProtKB">
        <authorList>
            <consortium name="RefSeq"/>
        </authorList>
    </citation>
    <scope>IDENTIFICATION</scope>
    <source>
        <tissue evidence="3">Whole organism</tissue>
    </source>
</reference>
<feature type="transmembrane region" description="Helical" evidence="1">
    <location>
        <begin position="107"/>
        <end position="130"/>
    </location>
</feature>
<sequence>MRVRIERPNEARNGPRKTGLYKNEYRNLTNRTYLLPASPAEWTVVLWPITMGWLLFCVLFGYVLLCVKNPVGPAYKSPPVLGAWFLLNFTLSLFCVIAWSIVYDRELVVPAAVLSILAAILSWIATAEIYRTVHEYGGWMARHSRVMLWLYRLLWHNGMAGFTAWLTIQAIYVLFVTLRAMAGMSLINTVWGVFGSMTAIIVVWFILENSILDSYGRYTFTQYPVVVVHMAGVYVAVKDLQNVNEVKAFAIALLALACVCAALRIILMFVRGFKCPLYSNNKVGEDPITSFAS</sequence>
<gene>
    <name evidence="3" type="primary">LOC108678041</name>
</gene>
<accession>A0A8B7P6S5</accession>
<dbReference type="OrthoDB" id="5586934at2759"/>